<reference evidence="1" key="1">
    <citation type="submission" date="2024-01" db="EMBL/GenBank/DDBJ databases">
        <authorList>
            <person name="Webb A."/>
        </authorList>
    </citation>
    <scope>NUCLEOTIDE SEQUENCE</scope>
    <source>
        <strain evidence="1">Pm1</strain>
    </source>
</reference>
<dbReference type="PANTHER" id="PTHR42648">
    <property type="entry name" value="TRANSPOSASE, PUTATIVE-RELATED"/>
    <property type="match status" value="1"/>
</dbReference>
<dbReference type="InterPro" id="IPR039537">
    <property type="entry name" value="Retrotran_Ty1/copia-like"/>
</dbReference>
<dbReference type="GO" id="GO:0003676">
    <property type="term" value="F:nucleic acid binding"/>
    <property type="evidence" value="ECO:0007669"/>
    <property type="project" value="InterPro"/>
</dbReference>
<dbReference type="InterPro" id="IPR036397">
    <property type="entry name" value="RNaseH_sf"/>
</dbReference>
<sequence>MEVDSLGGSKYLHLTVDEGSGCMKSFSLRANSDSEECIKKYIMAVQTQFDYKVKFVRHDGAREFAANSLKAFYDDQGIEQQVTRSICASDQRHGGTGNSDHCDDRAQHASLRQAGQVLLS</sequence>
<gene>
    <name evidence="1" type="ORF">PM001_LOCUS24518</name>
</gene>
<dbReference type="PANTHER" id="PTHR42648:SF28">
    <property type="entry name" value="TRANSPOSON-ENCODED PROTEIN WITH RIBONUCLEASE H-LIKE AND RETROVIRUS ZINC FINGER-LIKE DOMAINS"/>
    <property type="match status" value="1"/>
</dbReference>
<dbReference type="InterPro" id="IPR012337">
    <property type="entry name" value="RNaseH-like_sf"/>
</dbReference>
<comment type="caution">
    <text evidence="1">The sequence shown here is derived from an EMBL/GenBank/DDBJ whole genome shotgun (WGS) entry which is preliminary data.</text>
</comment>
<dbReference type="SUPFAM" id="SSF53098">
    <property type="entry name" value="Ribonuclease H-like"/>
    <property type="match status" value="1"/>
</dbReference>
<evidence type="ECO:0000313" key="1">
    <source>
        <dbReference type="EMBL" id="CAK7939368.1"/>
    </source>
</evidence>
<dbReference type="AlphaFoldDB" id="A0AAV1V0R7"/>
<dbReference type="Gene3D" id="3.30.420.10">
    <property type="entry name" value="Ribonuclease H-like superfamily/Ribonuclease H"/>
    <property type="match status" value="1"/>
</dbReference>
<organism evidence="1 2">
    <name type="scientific">Peronospora matthiolae</name>
    <dbReference type="NCBI Taxonomy" id="2874970"/>
    <lineage>
        <taxon>Eukaryota</taxon>
        <taxon>Sar</taxon>
        <taxon>Stramenopiles</taxon>
        <taxon>Oomycota</taxon>
        <taxon>Peronosporomycetes</taxon>
        <taxon>Peronosporales</taxon>
        <taxon>Peronosporaceae</taxon>
        <taxon>Peronospora</taxon>
    </lineage>
</organism>
<evidence type="ECO:0000313" key="2">
    <source>
        <dbReference type="Proteomes" id="UP001162060"/>
    </source>
</evidence>
<protein>
    <recommendedName>
        <fullName evidence="3">Integrase catalytic domain-containing protein</fullName>
    </recommendedName>
</protein>
<dbReference type="Proteomes" id="UP001162060">
    <property type="component" value="Unassembled WGS sequence"/>
</dbReference>
<proteinExistence type="predicted"/>
<dbReference type="EMBL" id="CAKLBY020000245">
    <property type="protein sequence ID" value="CAK7939368.1"/>
    <property type="molecule type" value="Genomic_DNA"/>
</dbReference>
<name>A0AAV1V0R7_9STRA</name>
<accession>A0AAV1V0R7</accession>
<evidence type="ECO:0008006" key="3">
    <source>
        <dbReference type="Google" id="ProtNLM"/>
    </source>
</evidence>